<evidence type="ECO:0000256" key="1">
    <source>
        <dbReference type="ARBA" id="ARBA00022729"/>
    </source>
</evidence>
<feature type="domain" description="Secretion system C-terminal sorting" evidence="3">
    <location>
        <begin position="297"/>
        <end position="358"/>
    </location>
</feature>
<dbReference type="AlphaFoldDB" id="A0A1T5G7Z1"/>
<dbReference type="InterPro" id="IPR026444">
    <property type="entry name" value="Secre_tail"/>
</dbReference>
<feature type="signal peptide" evidence="2">
    <location>
        <begin position="1"/>
        <end position="19"/>
    </location>
</feature>
<sequence>MKKIYTVLLMALLQPLVDAQVTYTSADYANAGDQADYFLGNASTNIDFDLSGPNYQWNFSSIQNQSSKSVSYVDPNITGYKSLWCLSEGYITDCDTQFNDNYSAAIQLLEAPYTAGPNTVLENVYAHFNKTSTDFTLKMIGVKVVSFGTTFNMVLNYQQPDFVYKFPMNYNDAYTEAFSYSGNVQPQGFNLQVSGVGTRSNTVDGFGDLVIADQTFRNVLRLKTVSEQVLTTTQNGTNQQRNVKLINYQWFSPDFKFPVLDVTAVETNAGIAPTEIRYLENSSTLATSSTKVKTNFIYPNPSQGNFKTNIPQTDIKGIEVYNQNGQLVSKSLNLTHLNKGNYVIKIKTATETLTQKVIKE</sequence>
<organism evidence="4 5">
    <name type="scientific">Soonwooa buanensis</name>
    <dbReference type="NCBI Taxonomy" id="619805"/>
    <lineage>
        <taxon>Bacteria</taxon>
        <taxon>Pseudomonadati</taxon>
        <taxon>Bacteroidota</taxon>
        <taxon>Flavobacteriia</taxon>
        <taxon>Flavobacteriales</taxon>
        <taxon>Weeksellaceae</taxon>
        <taxon>Chryseobacterium group</taxon>
        <taxon>Soonwooa</taxon>
    </lineage>
</organism>
<proteinExistence type="predicted"/>
<gene>
    <name evidence="4" type="ORF">SAMN05660477_02633</name>
</gene>
<keyword evidence="1 2" id="KW-0732">Signal</keyword>
<dbReference type="OrthoDB" id="1041092at2"/>
<name>A0A1T5G7Z1_9FLAO</name>
<evidence type="ECO:0000259" key="3">
    <source>
        <dbReference type="Pfam" id="PF18962"/>
    </source>
</evidence>
<dbReference type="Pfam" id="PF18962">
    <property type="entry name" value="Por_Secre_tail"/>
    <property type="match status" value="1"/>
</dbReference>
<evidence type="ECO:0000313" key="4">
    <source>
        <dbReference type="EMBL" id="SKC04505.1"/>
    </source>
</evidence>
<dbReference type="NCBIfam" id="TIGR04183">
    <property type="entry name" value="Por_Secre_tail"/>
    <property type="match status" value="1"/>
</dbReference>
<keyword evidence="5" id="KW-1185">Reference proteome</keyword>
<evidence type="ECO:0000256" key="2">
    <source>
        <dbReference type="SAM" id="SignalP"/>
    </source>
</evidence>
<dbReference type="EMBL" id="FUYZ01000010">
    <property type="protein sequence ID" value="SKC04505.1"/>
    <property type="molecule type" value="Genomic_DNA"/>
</dbReference>
<dbReference type="Proteomes" id="UP000191112">
    <property type="component" value="Unassembled WGS sequence"/>
</dbReference>
<feature type="chain" id="PRO_5012143033" evidence="2">
    <location>
        <begin position="20"/>
        <end position="360"/>
    </location>
</feature>
<accession>A0A1T5G7Z1</accession>
<reference evidence="4 5" key="1">
    <citation type="submission" date="2017-02" db="EMBL/GenBank/DDBJ databases">
        <authorList>
            <person name="Peterson S.W."/>
        </authorList>
    </citation>
    <scope>NUCLEOTIDE SEQUENCE [LARGE SCALE GENOMIC DNA]</scope>
    <source>
        <strain evidence="4 5">DSM 22323</strain>
    </source>
</reference>
<dbReference type="RefSeq" id="WP_079667820.1">
    <property type="nucleotide sequence ID" value="NZ_FUYZ01000010.1"/>
</dbReference>
<evidence type="ECO:0000313" key="5">
    <source>
        <dbReference type="Proteomes" id="UP000191112"/>
    </source>
</evidence>
<protein>
    <submittedName>
        <fullName evidence="4">Por secretion system C-terminal sorting domain-containing protein</fullName>
    </submittedName>
</protein>